<keyword evidence="7" id="KW-1185">Reference proteome</keyword>
<dbReference type="InterPro" id="IPR007244">
    <property type="entry name" value="Naa35_N"/>
</dbReference>
<feature type="domain" description="NAA35-like TPR repeats" evidence="5">
    <location>
        <begin position="363"/>
        <end position="471"/>
    </location>
</feature>
<dbReference type="Pfam" id="PF04112">
    <property type="entry name" value="Mak10"/>
    <property type="match status" value="1"/>
</dbReference>
<dbReference type="STRING" id="2316362.A0A4Q2DK42"/>
<feature type="domain" description="NAA35-like N-terminal" evidence="4">
    <location>
        <begin position="56"/>
        <end position="212"/>
    </location>
</feature>
<evidence type="ECO:0008006" key="8">
    <source>
        <dbReference type="Google" id="ProtNLM"/>
    </source>
</evidence>
<name>A0A4Q2DK42_9AGAR</name>
<comment type="caution">
    <text evidence="6">The sequence shown here is derived from an EMBL/GenBank/DDBJ whole genome shotgun (WGS) entry which is preliminary data.</text>
</comment>
<sequence length="647" mass="74115">MDDAIVDIPSFPGEGLEFEDVTSVFANASLGQSNSGSILYDVPGAEYREEMDPEKVYFMDGFTLMDAMSAFEIGEPRLDTGYAGENPSEPLNPLTPLLPEEVCWILDRALAAEMEWHSGNMLAHTVFTLTYIYELGAIDAEYLSDYVLEEDPRRPIELVIGVLGPYIQGLLKCVDLTWRELQNNELIHDAEDWQSDKCEVPVMEGVPVSFVIERLQNVANFIEMSPKSVPVDSSPSYHYADPYTPVPEVWRQPLHARILLRKTLVEIYDMDVGKHHGEYQNLLNRARECLEYITSEPDIQVPNDSPARAAFDPYISRRLNTFAWALDQFFLDSTGYKWSDIVAVVKKAWTQPTPPPISQIERKMYKLVIHGAKSSWLNPPRRRRYLMKSVVEWHEVYDLCVDIADALRLKPDVQDHIASKLPQIISLFRLEAIREIVLAGFHLELYAPEERPHAYYYTATVVEAHIECCDSLLPLIAQGSKPFQEMTSHRQVLQALGALSNAMFLITAPLVSFDWDQTRPGFYRRYKWAYRPDYDQIRTPPLAHPDLYEFMRLCMDLIHDEESSPQIHIQFAETTLKEILASKNTGGWADQWMPERLNFIQGLLGVCSQLKEVPTSPEELDSFDVRSRLKWDPTTVHPWFPAVLPPT</sequence>
<evidence type="ECO:0000259" key="4">
    <source>
        <dbReference type="Pfam" id="PF04112"/>
    </source>
</evidence>
<gene>
    <name evidence="6" type="ORF">EST38_g5595</name>
</gene>
<accession>A0A4Q2DK42</accession>
<dbReference type="InterPro" id="IPR057982">
    <property type="entry name" value="TPR_NAA35"/>
</dbReference>
<evidence type="ECO:0000256" key="2">
    <source>
        <dbReference type="ARBA" id="ARBA00006289"/>
    </source>
</evidence>
<keyword evidence="3" id="KW-0963">Cytoplasm</keyword>
<dbReference type="Pfam" id="PF25789">
    <property type="entry name" value="TPR_NAA35"/>
    <property type="match status" value="1"/>
</dbReference>
<dbReference type="InterPro" id="IPR057983">
    <property type="entry name" value="NAA35-like_N"/>
</dbReference>
<dbReference type="OrthoDB" id="269405at2759"/>
<evidence type="ECO:0000256" key="3">
    <source>
        <dbReference type="ARBA" id="ARBA00022490"/>
    </source>
</evidence>
<dbReference type="PANTHER" id="PTHR21373:SF0">
    <property type="entry name" value="N-ALPHA-ACETYLTRANSFERASE 35, NATC AUXILIARY SUBUNIT"/>
    <property type="match status" value="1"/>
</dbReference>
<protein>
    <recommendedName>
        <fullName evidence="8">Mak10-domain-containing protein</fullName>
    </recommendedName>
</protein>
<proteinExistence type="inferred from homology"/>
<evidence type="ECO:0000313" key="6">
    <source>
        <dbReference type="EMBL" id="RXW20249.1"/>
    </source>
</evidence>
<dbReference type="EMBL" id="SDEE01000158">
    <property type="protein sequence ID" value="RXW20249.1"/>
    <property type="molecule type" value="Genomic_DNA"/>
</dbReference>
<dbReference type="GO" id="GO:0031417">
    <property type="term" value="C:NatC complex"/>
    <property type="evidence" value="ECO:0007669"/>
    <property type="project" value="InterPro"/>
</dbReference>
<dbReference type="AlphaFoldDB" id="A0A4Q2DK42"/>
<evidence type="ECO:0000259" key="5">
    <source>
        <dbReference type="Pfam" id="PF25789"/>
    </source>
</evidence>
<comment type="similarity">
    <text evidence="2">Belongs to the MAK10 family.</text>
</comment>
<comment type="subcellular location">
    <subcellularLocation>
        <location evidence="1">Cytoplasm</location>
    </subcellularLocation>
</comment>
<organism evidence="6 7">
    <name type="scientific">Candolleomyces aberdarensis</name>
    <dbReference type="NCBI Taxonomy" id="2316362"/>
    <lineage>
        <taxon>Eukaryota</taxon>
        <taxon>Fungi</taxon>
        <taxon>Dikarya</taxon>
        <taxon>Basidiomycota</taxon>
        <taxon>Agaricomycotina</taxon>
        <taxon>Agaricomycetes</taxon>
        <taxon>Agaricomycetidae</taxon>
        <taxon>Agaricales</taxon>
        <taxon>Agaricineae</taxon>
        <taxon>Psathyrellaceae</taxon>
        <taxon>Candolleomyces</taxon>
    </lineage>
</organism>
<dbReference type="Proteomes" id="UP000290288">
    <property type="component" value="Unassembled WGS sequence"/>
</dbReference>
<reference evidence="6 7" key="1">
    <citation type="submission" date="2019-01" db="EMBL/GenBank/DDBJ databases">
        <title>Draft genome sequence of Psathyrella aberdarensis IHI B618.</title>
        <authorList>
            <person name="Buettner E."/>
            <person name="Kellner H."/>
        </authorList>
    </citation>
    <scope>NUCLEOTIDE SEQUENCE [LARGE SCALE GENOMIC DNA]</scope>
    <source>
        <strain evidence="6 7">IHI B618</strain>
    </source>
</reference>
<evidence type="ECO:0000313" key="7">
    <source>
        <dbReference type="Proteomes" id="UP000290288"/>
    </source>
</evidence>
<dbReference type="PANTHER" id="PTHR21373">
    <property type="entry name" value="GLUCOSE REPRESSIBLE PROTEIN MAK10"/>
    <property type="match status" value="1"/>
</dbReference>
<evidence type="ECO:0000256" key="1">
    <source>
        <dbReference type="ARBA" id="ARBA00004496"/>
    </source>
</evidence>